<dbReference type="Pfam" id="PF04286">
    <property type="entry name" value="DUF445"/>
    <property type="match status" value="1"/>
</dbReference>
<evidence type="ECO:0000313" key="7">
    <source>
        <dbReference type="EMBL" id="TGN29108.1"/>
    </source>
</evidence>
<dbReference type="PIRSF" id="PIRSF032178">
    <property type="entry name" value="UCP032178"/>
    <property type="match status" value="1"/>
</dbReference>
<proteinExistence type="inferred from homology"/>
<keyword evidence="5 6" id="KW-0472">Membrane</keyword>
<comment type="caution">
    <text evidence="7">The sequence shown here is derived from an EMBL/GenBank/DDBJ whole genome shotgun (WGS) entry which is preliminary data.</text>
</comment>
<dbReference type="Proteomes" id="UP000297459">
    <property type="component" value="Unassembled WGS sequence"/>
</dbReference>
<dbReference type="GO" id="GO:0012505">
    <property type="term" value="C:endomembrane system"/>
    <property type="evidence" value="ECO:0007669"/>
    <property type="project" value="UniProtKB-SubCell"/>
</dbReference>
<evidence type="ECO:0000256" key="3">
    <source>
        <dbReference type="ARBA" id="ARBA00022692"/>
    </source>
</evidence>
<protein>
    <submittedName>
        <fullName evidence="7">DUF445 family protein</fullName>
    </submittedName>
</protein>
<sequence>MQAFLVILFMIVVGAVIGGVTNVIAIRMLFHPYKPHYIFKMRIPFTPGLIPKRRDEIATKIGQVIEEHLITESVIHNKLNEPNTRATINEFVVEQISKLRRDDATIRNFAHNFDIDIDYLINDKLDDTISNKLNQYYQEHRHVPIVEILPQEAISMIDDKMENVGDLLCERARIYLSSDKGARDIYDMLDTFFAEKGKIVGLLQMFMTKESIADRIQHELIRLTSHPKAKGIIDQVIHNEYETLKNQSLGQVVKEEQFSKISESTTQWLTSYLNLNDKVNTPFSDLAPQFINYLEVEIANKITNLVVEQASKHVSTIMEKINLRKLVEDQINTFDLDYIERLIIEIANKELKLIMSLGFILGGIIGFFQGLVAIFV</sequence>
<keyword evidence="3 6" id="KW-0812">Transmembrane</keyword>
<dbReference type="PANTHER" id="PTHR35791">
    <property type="entry name" value="UPF0754 MEMBRANE PROTEIN YHEB"/>
    <property type="match status" value="1"/>
</dbReference>
<evidence type="ECO:0000256" key="5">
    <source>
        <dbReference type="ARBA" id="ARBA00023136"/>
    </source>
</evidence>
<evidence type="ECO:0000256" key="6">
    <source>
        <dbReference type="SAM" id="Phobius"/>
    </source>
</evidence>
<dbReference type="InterPro" id="IPR007383">
    <property type="entry name" value="DUF445"/>
</dbReference>
<evidence type="ECO:0000256" key="4">
    <source>
        <dbReference type="ARBA" id="ARBA00022989"/>
    </source>
</evidence>
<dbReference type="RefSeq" id="WP_126566218.1">
    <property type="nucleotide sequence ID" value="NZ_BMCY01000001.1"/>
</dbReference>
<dbReference type="InterPro" id="IPR016991">
    <property type="entry name" value="UCP032178"/>
</dbReference>
<reference evidence="7 8" key="1">
    <citation type="submission" date="2019-04" db="EMBL/GenBank/DDBJ databases">
        <title>Genomic characterization of Staphylococcus petrasii strains.</title>
        <authorList>
            <person name="Vrbovska V."/>
            <person name="Kovarovic V."/>
            <person name="Maslanova I."/>
            <person name="Indrakova A."/>
            <person name="Petras P."/>
            <person name="Sedo O."/>
            <person name="Svec P."/>
            <person name="Fisarova L."/>
            <person name="Sedlacek I."/>
            <person name="Doskar J."/>
            <person name="Pantucek R."/>
        </authorList>
    </citation>
    <scope>NUCLEOTIDE SEQUENCE [LARGE SCALE GENOMIC DNA]</scope>
    <source>
        <strain evidence="7 8">CCM 8529</strain>
    </source>
</reference>
<dbReference type="AlphaFoldDB" id="A0A4Z1BFW7"/>
<organism evidence="7 8">
    <name type="scientific">Staphylococcus pragensis</name>
    <dbReference type="NCBI Taxonomy" id="1611836"/>
    <lineage>
        <taxon>Bacteria</taxon>
        <taxon>Bacillati</taxon>
        <taxon>Bacillota</taxon>
        <taxon>Bacilli</taxon>
        <taxon>Bacillales</taxon>
        <taxon>Staphylococcaceae</taxon>
        <taxon>Staphylococcus</taxon>
    </lineage>
</organism>
<keyword evidence="8" id="KW-1185">Reference proteome</keyword>
<feature type="transmembrane region" description="Helical" evidence="6">
    <location>
        <begin position="6"/>
        <end position="30"/>
    </location>
</feature>
<keyword evidence="4 6" id="KW-1133">Transmembrane helix</keyword>
<feature type="transmembrane region" description="Helical" evidence="6">
    <location>
        <begin position="353"/>
        <end position="375"/>
    </location>
</feature>
<evidence type="ECO:0000256" key="1">
    <source>
        <dbReference type="ARBA" id="ARBA00004308"/>
    </source>
</evidence>
<dbReference type="PANTHER" id="PTHR35791:SF1">
    <property type="entry name" value="UPF0754 MEMBRANE PROTEIN YHEB"/>
    <property type="match status" value="1"/>
</dbReference>
<gene>
    <name evidence="7" type="ORF">E2558_05570</name>
</gene>
<dbReference type="EMBL" id="SRPJ01000001">
    <property type="protein sequence ID" value="TGN29108.1"/>
    <property type="molecule type" value="Genomic_DNA"/>
</dbReference>
<name>A0A4Z1BFW7_9STAP</name>
<accession>A0A4Z1BFW7</accession>
<comment type="subcellular location">
    <subcellularLocation>
        <location evidence="1">Endomembrane system</location>
    </subcellularLocation>
</comment>
<comment type="similarity">
    <text evidence="2">Belongs to the UPF0754 family.</text>
</comment>
<evidence type="ECO:0000313" key="8">
    <source>
        <dbReference type="Proteomes" id="UP000297459"/>
    </source>
</evidence>
<evidence type="ECO:0000256" key="2">
    <source>
        <dbReference type="ARBA" id="ARBA00008053"/>
    </source>
</evidence>